<protein>
    <recommendedName>
        <fullName evidence="5 14">D-alanine--D-alanine ligase</fullName>
        <ecNumber evidence="5 14">6.3.2.4</ecNumber>
    </recommendedName>
    <alternativeName>
        <fullName evidence="14">D-Ala-D-Ala ligase</fullName>
    </alternativeName>
    <alternativeName>
        <fullName evidence="14">D-alanylalanine synthetase</fullName>
    </alternativeName>
</protein>
<dbReference type="Proteomes" id="UP000772812">
    <property type="component" value="Unassembled WGS sequence"/>
</dbReference>
<evidence type="ECO:0000256" key="3">
    <source>
        <dbReference type="ARBA" id="ARBA00004496"/>
    </source>
</evidence>
<dbReference type="InterPro" id="IPR011761">
    <property type="entry name" value="ATP-grasp"/>
</dbReference>
<dbReference type="InterPro" id="IPR000291">
    <property type="entry name" value="D-Ala_lig_Van_CS"/>
</dbReference>
<evidence type="ECO:0000256" key="10">
    <source>
        <dbReference type="ARBA" id="ARBA00022960"/>
    </source>
</evidence>
<dbReference type="PANTHER" id="PTHR23132:SF23">
    <property type="entry name" value="D-ALANINE--D-ALANINE LIGASE B"/>
    <property type="match status" value="1"/>
</dbReference>
<feature type="domain" description="ATP-grasp" evidence="16">
    <location>
        <begin position="104"/>
        <end position="295"/>
    </location>
</feature>
<comment type="caution">
    <text evidence="17">The sequence shown here is derived from an EMBL/GenBank/DDBJ whole genome shotgun (WGS) entry which is preliminary data.</text>
</comment>
<keyword evidence="9 15" id="KW-0067">ATP-binding</keyword>
<keyword evidence="10 14" id="KW-0133">Cell shape</keyword>
<sequence>MNKTKVALVYGGKSSEREISIKSGTAVKKALERLNIPFKVFDPADTEKFIKEITAYRPDVVFNMLHGKGGEDGSIQGLFEILGLKYTGSPVKASAVAMDKSFTKEIARCSGIKTPQWITVEKVEDIKKWDRYPAVVKPNTEGSSIGVEIANDKKQLINAVEKAISLDSKVIIEEFIDGREITIGILNGKVLEPIEIVVKEGFYDFQNKYLSDKTEYIISPSLDEKVRRDLENSALKIYRTLGCKGTARADFMLKDDTAYFLEINTIPGMTDHSLLPKAAEASGIGFDELVLKILEGALNEK</sequence>
<evidence type="ECO:0000256" key="14">
    <source>
        <dbReference type="HAMAP-Rule" id="MF_00047"/>
    </source>
</evidence>
<keyword evidence="11 14" id="KW-0573">Peptidoglycan synthesis</keyword>
<dbReference type="PANTHER" id="PTHR23132">
    <property type="entry name" value="D-ALANINE--D-ALANINE LIGASE"/>
    <property type="match status" value="1"/>
</dbReference>
<dbReference type="HAMAP" id="MF_00047">
    <property type="entry name" value="Dala_Dala_lig"/>
    <property type="match status" value="1"/>
</dbReference>
<comment type="cofactor">
    <cofactor evidence="1">
        <name>Mn(2+)</name>
        <dbReference type="ChEBI" id="CHEBI:29035"/>
    </cofactor>
</comment>
<evidence type="ECO:0000256" key="11">
    <source>
        <dbReference type="ARBA" id="ARBA00022984"/>
    </source>
</evidence>
<evidence type="ECO:0000259" key="16">
    <source>
        <dbReference type="PROSITE" id="PS50975"/>
    </source>
</evidence>
<dbReference type="PIRSF" id="PIRSF039102">
    <property type="entry name" value="Ddl/VanB"/>
    <property type="match status" value="1"/>
</dbReference>
<evidence type="ECO:0000256" key="2">
    <source>
        <dbReference type="ARBA" id="ARBA00001946"/>
    </source>
</evidence>
<dbReference type="InterPro" id="IPR013815">
    <property type="entry name" value="ATP_grasp_subdomain_1"/>
</dbReference>
<comment type="subcellular location">
    <subcellularLocation>
        <location evidence="3 14">Cytoplasm</location>
    </subcellularLocation>
</comment>
<dbReference type="InterPro" id="IPR011127">
    <property type="entry name" value="Dala_Dala_lig_N"/>
</dbReference>
<reference evidence="17 18" key="1">
    <citation type="journal article" date="2021" name="Syst. Appl. Microbiol.">
        <title>Persephonella atlantica sp. nov.: How to adapt to physico-chemical gradients in high temperature hydrothermal habitats.</title>
        <authorList>
            <person name="Francois D.X."/>
            <person name="Godfroy A."/>
            <person name="Mathien C."/>
            <person name="Aube J."/>
            <person name="Cathalot C."/>
            <person name="Lesongeur F."/>
            <person name="L'Haridon S."/>
            <person name="Philippon X."/>
            <person name="Roussel E.G."/>
        </authorList>
    </citation>
    <scope>NUCLEOTIDE SEQUENCE [LARGE SCALE GENOMIC DNA]</scope>
    <source>
        <strain evidence="17 18">MO1340</strain>
    </source>
</reference>
<dbReference type="InterPro" id="IPR016185">
    <property type="entry name" value="PreATP-grasp_dom_sf"/>
</dbReference>
<evidence type="ECO:0000256" key="15">
    <source>
        <dbReference type="PROSITE-ProRule" id="PRU00409"/>
    </source>
</evidence>
<dbReference type="SMART" id="SM01209">
    <property type="entry name" value="GARS_A"/>
    <property type="match status" value="1"/>
</dbReference>
<dbReference type="Gene3D" id="3.40.50.20">
    <property type="match status" value="1"/>
</dbReference>
<evidence type="ECO:0000256" key="6">
    <source>
        <dbReference type="ARBA" id="ARBA00022490"/>
    </source>
</evidence>
<dbReference type="SUPFAM" id="SSF52440">
    <property type="entry name" value="PreATP-grasp domain"/>
    <property type="match status" value="1"/>
</dbReference>
<evidence type="ECO:0000256" key="13">
    <source>
        <dbReference type="ARBA" id="ARBA00047614"/>
    </source>
</evidence>
<dbReference type="Gene3D" id="3.30.1490.20">
    <property type="entry name" value="ATP-grasp fold, A domain"/>
    <property type="match status" value="1"/>
</dbReference>
<comment type="catalytic activity">
    <reaction evidence="13 14">
        <text>2 D-alanine + ATP = D-alanyl-D-alanine + ADP + phosphate + H(+)</text>
        <dbReference type="Rhea" id="RHEA:11224"/>
        <dbReference type="ChEBI" id="CHEBI:15378"/>
        <dbReference type="ChEBI" id="CHEBI:30616"/>
        <dbReference type="ChEBI" id="CHEBI:43474"/>
        <dbReference type="ChEBI" id="CHEBI:57416"/>
        <dbReference type="ChEBI" id="CHEBI:57822"/>
        <dbReference type="ChEBI" id="CHEBI:456216"/>
        <dbReference type="EC" id="6.3.2.4"/>
    </reaction>
</comment>
<evidence type="ECO:0000256" key="7">
    <source>
        <dbReference type="ARBA" id="ARBA00022598"/>
    </source>
</evidence>
<keyword evidence="8 15" id="KW-0547">Nucleotide-binding</keyword>
<comment type="similarity">
    <text evidence="4 14">Belongs to the D-alanine--D-alanine ligase family.</text>
</comment>
<dbReference type="RefSeq" id="WP_200672932.1">
    <property type="nucleotide sequence ID" value="NZ_JAACYA010000001.1"/>
</dbReference>
<evidence type="ECO:0000256" key="4">
    <source>
        <dbReference type="ARBA" id="ARBA00010871"/>
    </source>
</evidence>
<dbReference type="Pfam" id="PF01820">
    <property type="entry name" value="Dala_Dala_lig_N"/>
    <property type="match status" value="1"/>
</dbReference>
<comment type="function">
    <text evidence="14">Cell wall formation.</text>
</comment>
<dbReference type="NCBIfam" id="NF002378">
    <property type="entry name" value="PRK01372.1"/>
    <property type="match status" value="1"/>
</dbReference>
<dbReference type="Gene3D" id="3.30.470.20">
    <property type="entry name" value="ATP-grasp fold, B domain"/>
    <property type="match status" value="1"/>
</dbReference>
<dbReference type="EMBL" id="JAACYA010000001">
    <property type="protein sequence ID" value="MBK3331512.1"/>
    <property type="molecule type" value="Genomic_DNA"/>
</dbReference>
<dbReference type="GO" id="GO:0016874">
    <property type="term" value="F:ligase activity"/>
    <property type="evidence" value="ECO:0007669"/>
    <property type="project" value="UniProtKB-KW"/>
</dbReference>
<dbReference type="NCBIfam" id="TIGR01205">
    <property type="entry name" value="D_ala_D_alaTIGR"/>
    <property type="match status" value="1"/>
</dbReference>
<accession>A0ABS1GFG1</accession>
<evidence type="ECO:0000256" key="9">
    <source>
        <dbReference type="ARBA" id="ARBA00022840"/>
    </source>
</evidence>
<evidence type="ECO:0000313" key="18">
    <source>
        <dbReference type="Proteomes" id="UP000772812"/>
    </source>
</evidence>
<dbReference type="PROSITE" id="PS00844">
    <property type="entry name" value="DALA_DALA_LIGASE_2"/>
    <property type="match status" value="1"/>
</dbReference>
<dbReference type="SUPFAM" id="SSF56059">
    <property type="entry name" value="Glutathione synthetase ATP-binding domain-like"/>
    <property type="match status" value="1"/>
</dbReference>
<comment type="pathway">
    <text evidence="14">Cell wall biogenesis; peptidoglycan biosynthesis.</text>
</comment>
<evidence type="ECO:0000313" key="17">
    <source>
        <dbReference type="EMBL" id="MBK3331512.1"/>
    </source>
</evidence>
<keyword evidence="12 14" id="KW-0961">Cell wall biogenesis/degradation</keyword>
<dbReference type="PROSITE" id="PS00843">
    <property type="entry name" value="DALA_DALA_LIGASE_1"/>
    <property type="match status" value="1"/>
</dbReference>
<dbReference type="InterPro" id="IPR005905">
    <property type="entry name" value="D_ala_D_ala"/>
</dbReference>
<evidence type="ECO:0000256" key="5">
    <source>
        <dbReference type="ARBA" id="ARBA00012216"/>
    </source>
</evidence>
<keyword evidence="18" id="KW-1185">Reference proteome</keyword>
<evidence type="ECO:0000256" key="8">
    <source>
        <dbReference type="ARBA" id="ARBA00022741"/>
    </source>
</evidence>
<evidence type="ECO:0000256" key="12">
    <source>
        <dbReference type="ARBA" id="ARBA00023316"/>
    </source>
</evidence>
<dbReference type="InterPro" id="IPR011095">
    <property type="entry name" value="Dala_Dala_lig_C"/>
</dbReference>
<comment type="cofactor">
    <cofactor evidence="2">
        <name>Mg(2+)</name>
        <dbReference type="ChEBI" id="CHEBI:18420"/>
    </cofactor>
</comment>
<dbReference type="Pfam" id="PF07478">
    <property type="entry name" value="Dala_Dala_lig_C"/>
    <property type="match status" value="1"/>
</dbReference>
<proteinExistence type="inferred from homology"/>
<gene>
    <name evidence="14" type="primary">ddl</name>
    <name evidence="17" type="ORF">GWK41_00355</name>
</gene>
<name>A0ABS1GFG1_9AQUI</name>
<organism evidence="17 18">
    <name type="scientific">Persephonella atlantica</name>
    <dbReference type="NCBI Taxonomy" id="2699429"/>
    <lineage>
        <taxon>Bacteria</taxon>
        <taxon>Pseudomonadati</taxon>
        <taxon>Aquificota</taxon>
        <taxon>Aquificia</taxon>
        <taxon>Aquificales</taxon>
        <taxon>Hydrogenothermaceae</taxon>
        <taxon>Persephonella</taxon>
    </lineage>
</organism>
<evidence type="ECO:0000256" key="1">
    <source>
        <dbReference type="ARBA" id="ARBA00001936"/>
    </source>
</evidence>
<dbReference type="PROSITE" id="PS50975">
    <property type="entry name" value="ATP_GRASP"/>
    <property type="match status" value="1"/>
</dbReference>
<dbReference type="EC" id="6.3.2.4" evidence="5 14"/>
<keyword evidence="6 14" id="KW-0963">Cytoplasm</keyword>
<keyword evidence="7 14" id="KW-0436">Ligase</keyword>